<dbReference type="AlphaFoldDB" id="A0A2X2YZ14"/>
<protein>
    <submittedName>
        <fullName evidence="3">Uncharacterized protein</fullName>
    </submittedName>
</protein>
<evidence type="ECO:0000256" key="1">
    <source>
        <dbReference type="SAM" id="Phobius"/>
    </source>
</evidence>
<organism evidence="3 4">
    <name type="scientific">Mobiluncus curtisii</name>
    <dbReference type="NCBI Taxonomy" id="2051"/>
    <lineage>
        <taxon>Bacteria</taxon>
        <taxon>Bacillati</taxon>
        <taxon>Actinomycetota</taxon>
        <taxon>Actinomycetes</taxon>
        <taxon>Actinomycetales</taxon>
        <taxon>Actinomycetaceae</taxon>
        <taxon>Mobiluncus</taxon>
    </lineage>
</organism>
<dbReference type="RefSeq" id="WP_004007661.1">
    <property type="nucleotide sequence ID" value="NZ_CP068112.1"/>
</dbReference>
<proteinExistence type="predicted"/>
<evidence type="ECO:0000313" key="5">
    <source>
        <dbReference type="Proteomes" id="UP000553981"/>
    </source>
</evidence>
<sequence length="92" mass="10176">MKDTSKIKFMRMGESASFGAMLTLITAVMFTVKSVDIPIWAWIIEFVILSGIAFVIPRQPHTVTPEQKRLLIFSSITAVLLIIALVVIIAVS</sequence>
<dbReference type="GeneID" id="55564974"/>
<reference evidence="2 5" key="2">
    <citation type="submission" date="2020-04" db="EMBL/GenBank/DDBJ databases">
        <title>Antimicrobial susceptibility and clonality of vaginal-derived multi-drug resistant Mobiluncus isolates in China.</title>
        <authorList>
            <person name="Zhang X."/>
        </authorList>
    </citation>
    <scope>NUCLEOTIDE SEQUENCE [LARGE SCALE GENOMIC DNA]</scope>
    <source>
        <strain evidence="2 5">19</strain>
    </source>
</reference>
<feature type="transmembrane region" description="Helical" evidence="1">
    <location>
        <begin position="70"/>
        <end position="91"/>
    </location>
</feature>
<evidence type="ECO:0000313" key="2">
    <source>
        <dbReference type="EMBL" id="NMW87299.1"/>
    </source>
</evidence>
<feature type="transmembrane region" description="Helical" evidence="1">
    <location>
        <begin position="12"/>
        <end position="31"/>
    </location>
</feature>
<dbReference type="EMBL" id="JABCUI010000002">
    <property type="protein sequence ID" value="NMW87299.1"/>
    <property type="molecule type" value="Genomic_DNA"/>
</dbReference>
<evidence type="ECO:0000313" key="3">
    <source>
        <dbReference type="EMBL" id="SQB65685.1"/>
    </source>
</evidence>
<accession>A0A2X2YZ14</accession>
<dbReference type="EMBL" id="UASJ01000001">
    <property type="protein sequence ID" value="SQB65685.1"/>
    <property type="molecule type" value="Genomic_DNA"/>
</dbReference>
<gene>
    <name evidence="2" type="ORF">HHJ67_05975</name>
    <name evidence="3" type="ORF">NCTC11820_01756</name>
</gene>
<keyword evidence="1" id="KW-0472">Membrane</keyword>
<keyword evidence="1" id="KW-1133">Transmembrane helix</keyword>
<reference evidence="3 4" key="1">
    <citation type="submission" date="2018-06" db="EMBL/GenBank/DDBJ databases">
        <authorList>
            <consortium name="Pathogen Informatics"/>
            <person name="Doyle S."/>
        </authorList>
    </citation>
    <scope>NUCLEOTIDE SEQUENCE [LARGE SCALE GENOMIC DNA]</scope>
    <source>
        <strain evidence="3 4">NCTC11820</strain>
    </source>
</reference>
<feature type="transmembrane region" description="Helical" evidence="1">
    <location>
        <begin position="37"/>
        <end position="58"/>
    </location>
</feature>
<evidence type="ECO:0000313" key="4">
    <source>
        <dbReference type="Proteomes" id="UP000250245"/>
    </source>
</evidence>
<dbReference type="Proteomes" id="UP000250245">
    <property type="component" value="Unassembled WGS sequence"/>
</dbReference>
<keyword evidence="1" id="KW-0812">Transmembrane</keyword>
<name>A0A2X2YZ14_9ACTO</name>
<dbReference type="Proteomes" id="UP000553981">
    <property type="component" value="Unassembled WGS sequence"/>
</dbReference>